<dbReference type="AlphaFoldDB" id="A0A2A6FP22"/>
<feature type="domain" description="SIS" evidence="4">
    <location>
        <begin position="27"/>
        <end position="160"/>
    </location>
</feature>
<dbReference type="EMBL" id="NAEP01000069">
    <property type="protein sequence ID" value="PDQ34143.1"/>
    <property type="molecule type" value="Genomic_DNA"/>
</dbReference>
<dbReference type="InterPro" id="IPR001347">
    <property type="entry name" value="SIS_dom"/>
</dbReference>
<evidence type="ECO:0000259" key="4">
    <source>
        <dbReference type="PROSITE" id="PS51464"/>
    </source>
</evidence>
<dbReference type="InterPro" id="IPR046348">
    <property type="entry name" value="SIS_dom_sf"/>
</dbReference>
<accession>A0A2A6FP22</accession>
<dbReference type="GO" id="GO:0097367">
    <property type="term" value="F:carbohydrate derivative binding"/>
    <property type="evidence" value="ECO:0007669"/>
    <property type="project" value="InterPro"/>
</dbReference>
<dbReference type="EC" id="2.6.1.16" evidence="2"/>
<evidence type="ECO:0000313" key="6">
    <source>
        <dbReference type="Proteomes" id="UP000219994"/>
    </source>
</evidence>
<proteinExistence type="predicted"/>
<gene>
    <name evidence="5" type="ORF">B5766_13000</name>
</gene>
<sequence>MTTELHRMIHTQPDTLEQVANIDVTAQAHALRAADRFIIVGTGTSFHAAELAAYLLRTGGADAIAVSAVDAARWQPEPRRDTGYVIISHTGSTAYALRLRQAVQAAGGPLVTITGQTSGWDEAIATPTEEASETYTVSYAAALGVLGLLAHQLVGTPTGPQELLRAATAVRGALAHPQIAQISTPTRSLAIVGPGPWSITANEGALKIRESAHILAEGFDPERLLHGAAVPYTAEDILIGLQPAADVDGLTGQLLDAAQAEGITTHVLEDDFEDLHPYHRQLPSIVRLQLLASQLTDVEGTDPDTAITGAWARDTLWSTGAPAETT</sequence>
<protein>
    <recommendedName>
        <fullName evidence="3">Glutamine--fructose-6-phosphate aminotransferase [isomerizing]</fullName>
        <ecNumber evidence="2">2.6.1.16</ecNumber>
    </recommendedName>
</protein>
<dbReference type="SUPFAM" id="SSF53697">
    <property type="entry name" value="SIS domain"/>
    <property type="match status" value="1"/>
</dbReference>
<dbReference type="PANTHER" id="PTHR10937:SF0">
    <property type="entry name" value="GLUTAMINE--FRUCTOSE-6-PHOSPHATE TRANSAMINASE (ISOMERIZING)"/>
    <property type="match status" value="1"/>
</dbReference>
<evidence type="ECO:0000313" key="5">
    <source>
        <dbReference type="EMBL" id="PDQ34143.1"/>
    </source>
</evidence>
<dbReference type="GO" id="GO:0006047">
    <property type="term" value="P:UDP-N-acetylglucosamine metabolic process"/>
    <property type="evidence" value="ECO:0007669"/>
    <property type="project" value="TreeGrafter"/>
</dbReference>
<dbReference type="GO" id="GO:0006487">
    <property type="term" value="P:protein N-linked glycosylation"/>
    <property type="evidence" value="ECO:0007669"/>
    <property type="project" value="TreeGrafter"/>
</dbReference>
<dbReference type="PANTHER" id="PTHR10937">
    <property type="entry name" value="GLUCOSAMINE--FRUCTOSE-6-PHOSPHATE AMINOTRANSFERASE, ISOMERIZING"/>
    <property type="match status" value="1"/>
</dbReference>
<comment type="caution">
    <text evidence="5">The sequence shown here is derived from an EMBL/GenBank/DDBJ whole genome shotgun (WGS) entry which is preliminary data.</text>
</comment>
<dbReference type="GO" id="GO:0006002">
    <property type="term" value="P:fructose 6-phosphate metabolic process"/>
    <property type="evidence" value="ECO:0007669"/>
    <property type="project" value="TreeGrafter"/>
</dbReference>
<dbReference type="Gene3D" id="3.40.50.10490">
    <property type="entry name" value="Glucose-6-phosphate isomerase like protein, domain 1"/>
    <property type="match status" value="2"/>
</dbReference>
<reference evidence="6" key="1">
    <citation type="submission" date="2017-03" db="EMBL/GenBank/DDBJ databases">
        <authorList>
            <person name="Lund M.B."/>
        </authorList>
    </citation>
    <scope>NUCLEOTIDE SEQUENCE [LARGE SCALE GENOMIC DNA]</scope>
</reference>
<dbReference type="GO" id="GO:0004360">
    <property type="term" value="F:glutamine-fructose-6-phosphate transaminase (isomerizing) activity"/>
    <property type="evidence" value="ECO:0007669"/>
    <property type="project" value="UniProtKB-EC"/>
</dbReference>
<name>A0A2A6FP22_9MICO</name>
<evidence type="ECO:0000256" key="2">
    <source>
        <dbReference type="ARBA" id="ARBA00012916"/>
    </source>
</evidence>
<dbReference type="Proteomes" id="UP000219994">
    <property type="component" value="Unassembled WGS sequence"/>
</dbReference>
<dbReference type="Pfam" id="PF01380">
    <property type="entry name" value="SIS"/>
    <property type="match status" value="1"/>
</dbReference>
<comment type="catalytic activity">
    <reaction evidence="1">
        <text>D-fructose 6-phosphate + L-glutamine = D-glucosamine 6-phosphate + L-glutamate</text>
        <dbReference type="Rhea" id="RHEA:13237"/>
        <dbReference type="ChEBI" id="CHEBI:29985"/>
        <dbReference type="ChEBI" id="CHEBI:58359"/>
        <dbReference type="ChEBI" id="CHEBI:58725"/>
        <dbReference type="ChEBI" id="CHEBI:61527"/>
        <dbReference type="EC" id="2.6.1.16"/>
    </reaction>
</comment>
<evidence type="ECO:0000256" key="3">
    <source>
        <dbReference type="ARBA" id="ARBA00016090"/>
    </source>
</evidence>
<organism evidence="5 6">
    <name type="scientific">Candidatus Lumbricidiphila eiseniae</name>
    <dbReference type="NCBI Taxonomy" id="1969409"/>
    <lineage>
        <taxon>Bacteria</taxon>
        <taxon>Bacillati</taxon>
        <taxon>Actinomycetota</taxon>
        <taxon>Actinomycetes</taxon>
        <taxon>Micrococcales</taxon>
        <taxon>Microbacteriaceae</taxon>
        <taxon>Candidatus Lumbricidiphila</taxon>
    </lineage>
</organism>
<dbReference type="PROSITE" id="PS51464">
    <property type="entry name" value="SIS"/>
    <property type="match status" value="1"/>
</dbReference>
<evidence type="ECO:0000256" key="1">
    <source>
        <dbReference type="ARBA" id="ARBA00001031"/>
    </source>
</evidence>